<protein>
    <submittedName>
        <fullName evidence="1">Uncharacterized protein</fullName>
    </submittedName>
</protein>
<evidence type="ECO:0000313" key="1">
    <source>
        <dbReference type="EMBL" id="STZ77375.1"/>
    </source>
</evidence>
<dbReference type="AlphaFoldDB" id="A0A378UJB1"/>
<reference evidence="1 2" key="1">
    <citation type="submission" date="2018-06" db="EMBL/GenBank/DDBJ databases">
        <authorList>
            <consortium name="Pathogen Informatics"/>
            <person name="Doyle S."/>
        </authorList>
    </citation>
    <scope>NUCLEOTIDE SEQUENCE [LARGE SCALE GENOMIC DNA]</scope>
    <source>
        <strain evidence="1 2">NCTC10295</strain>
    </source>
</reference>
<accession>A0A378UJB1</accession>
<name>A0A378UJB1_BERDE</name>
<keyword evidence="2" id="KW-1185">Reference proteome</keyword>
<sequence>MTEAEYYRRENQRQLDDSERERIALVYKADCQAIAQVEACQYQENAADSGEEYDTDNWRECLIYAAEDIGEAEAEAMAFWIEYRADFTFTDQIDKLAAESRQAQKQAA</sequence>
<dbReference type="EMBL" id="UGQS01000002">
    <property type="protein sequence ID" value="STZ77375.1"/>
    <property type="molecule type" value="Genomic_DNA"/>
</dbReference>
<proteinExistence type="predicted"/>
<organism evidence="1 2">
    <name type="scientific">Bergeriella denitrificans</name>
    <name type="common">Neisseria denitrificans</name>
    <dbReference type="NCBI Taxonomy" id="494"/>
    <lineage>
        <taxon>Bacteria</taxon>
        <taxon>Pseudomonadati</taxon>
        <taxon>Pseudomonadota</taxon>
        <taxon>Betaproteobacteria</taxon>
        <taxon>Neisseriales</taxon>
        <taxon>Neisseriaceae</taxon>
        <taxon>Bergeriella</taxon>
    </lineage>
</organism>
<gene>
    <name evidence="1" type="ORF">NCTC10295_02192</name>
</gene>
<evidence type="ECO:0000313" key="2">
    <source>
        <dbReference type="Proteomes" id="UP000254651"/>
    </source>
</evidence>
<dbReference type="Proteomes" id="UP000254651">
    <property type="component" value="Unassembled WGS sequence"/>
</dbReference>
<dbReference type="RefSeq" id="WP_066075592.1">
    <property type="nucleotide sequence ID" value="NZ_CP181246.1"/>
</dbReference>